<evidence type="ECO:0000313" key="2">
    <source>
        <dbReference type="EMBL" id="RDB31548.1"/>
    </source>
</evidence>
<dbReference type="Proteomes" id="UP000253816">
    <property type="component" value="Unassembled WGS sequence"/>
</dbReference>
<protein>
    <submittedName>
        <fullName evidence="2">Oligopeptide ABC transporter, periplasmic oligopeptide-binding protein OppA</fullName>
    </submittedName>
</protein>
<proteinExistence type="predicted"/>
<dbReference type="EMBL" id="QQBG01000012">
    <property type="protein sequence ID" value="RDB31548.1"/>
    <property type="molecule type" value="Genomic_DNA"/>
</dbReference>
<dbReference type="OrthoDB" id="17118at2"/>
<dbReference type="GO" id="GO:0015833">
    <property type="term" value="P:peptide transport"/>
    <property type="evidence" value="ECO:0007669"/>
    <property type="project" value="TreeGrafter"/>
</dbReference>
<dbReference type="Pfam" id="PF00496">
    <property type="entry name" value="SBP_bac_5"/>
    <property type="match status" value="1"/>
</dbReference>
<comment type="caution">
    <text evidence="2">The sequence shown here is derived from an EMBL/GenBank/DDBJ whole genome shotgun (WGS) entry which is preliminary data.</text>
</comment>
<dbReference type="PANTHER" id="PTHR30290">
    <property type="entry name" value="PERIPLASMIC BINDING COMPONENT OF ABC TRANSPORTER"/>
    <property type="match status" value="1"/>
</dbReference>
<keyword evidence="3" id="KW-1185">Reference proteome</keyword>
<dbReference type="Gene3D" id="3.40.190.10">
    <property type="entry name" value="Periplasmic binding protein-like II"/>
    <property type="match status" value="1"/>
</dbReference>
<dbReference type="PANTHER" id="PTHR30290:SF83">
    <property type="entry name" value="ABC TRANSPORTER SUBSTRATE-BINDING PROTEIN"/>
    <property type="match status" value="1"/>
</dbReference>
<sequence>MEEQFILKKRLLFLLIPILAVVSVLFSMRTQTEQREPGQVLRLHLNSFPILDPRSVAFSHASSLIVIPMLYRGLTRIDFTGAPSLCLASSFRIDQEGQLYIFKLKRELWSDGTPITSRDFAESWRSSLDPAFPSLSSTLLFCIRNAERIKQGEADPQSLGVYTPNDEELLVELEYFIPVETFLEMLSKPPFFAAGSYTEEGGISLLYNGPYLPIRSKKKSQIFELKKNPFCSEEAFFPLVRFLISEKESYPLLLFSRFELDWIGAPNIFLTGDLFFAELGEKIERVCSEMSVGTFWLICNTDSPKLSSEEKRWKLYRMLDRDSLCCLLGQDFSPAYNLFPDKTREGAQHHGHFTFSKEEPDREPLHLLFRDRSCEPLIASCVGEQIEKTGTQVKIRSVRALPAFLSETENNEFDLAVFKWVWTCRDPYEFFSVFLSQNCGIPKSNSRQLLAEFEEEQKKRGKKNLFWIDLEREVMKTLPVIPLVHEPFRALKRKELQNVIVLPGGQVDFSRAYWEASGAK</sequence>
<evidence type="ECO:0000313" key="3">
    <source>
        <dbReference type="Proteomes" id="UP000253816"/>
    </source>
</evidence>
<reference evidence="2 3" key="1">
    <citation type="submission" date="2018-07" db="EMBL/GenBank/DDBJ databases">
        <title>Comparative genomics of the Candidatus Parilichlamydiaceae reveals evidence of convergent evolution and genome reduction in the phylum Chlamydiae.</title>
        <authorList>
            <person name="Taylor-Brown A."/>
            <person name="Polkinghorne A."/>
        </authorList>
    </citation>
    <scope>NUCLEOTIDE SEQUENCE [LARGE SCALE GENOMIC DNA]</scope>
    <source>
        <strain evidence="2 3">Hat2</strain>
    </source>
</reference>
<dbReference type="InterPro" id="IPR000914">
    <property type="entry name" value="SBP_5_dom"/>
</dbReference>
<name>A0A369KCA9_9BACT</name>
<accession>A0A369KCA9</accession>
<organism evidence="2 3">
    <name type="scientific">Candidatus Similichlamydia laticola</name>
    <dbReference type="NCBI Taxonomy" id="2170265"/>
    <lineage>
        <taxon>Bacteria</taxon>
        <taxon>Pseudomonadati</taxon>
        <taxon>Chlamydiota</taxon>
        <taxon>Chlamydiia</taxon>
        <taxon>Parachlamydiales</taxon>
        <taxon>Candidatus Parilichlamydiaceae</taxon>
        <taxon>Candidatus Similichlamydia</taxon>
    </lineage>
</organism>
<dbReference type="SUPFAM" id="SSF53850">
    <property type="entry name" value="Periplasmic binding protein-like II"/>
    <property type="match status" value="1"/>
</dbReference>
<dbReference type="Gene3D" id="3.90.76.10">
    <property type="entry name" value="Dipeptide-binding Protein, Domain 1"/>
    <property type="match status" value="1"/>
</dbReference>
<gene>
    <name evidence="2" type="ORF">HAT2_00351</name>
</gene>
<evidence type="ECO:0000259" key="1">
    <source>
        <dbReference type="Pfam" id="PF00496"/>
    </source>
</evidence>
<feature type="domain" description="Solute-binding protein family 5" evidence="1">
    <location>
        <begin position="86"/>
        <end position="438"/>
    </location>
</feature>
<dbReference type="InterPro" id="IPR039424">
    <property type="entry name" value="SBP_5"/>
</dbReference>
<dbReference type="GO" id="GO:1904680">
    <property type="term" value="F:peptide transmembrane transporter activity"/>
    <property type="evidence" value="ECO:0007669"/>
    <property type="project" value="TreeGrafter"/>
</dbReference>
<dbReference type="Gene3D" id="3.10.105.10">
    <property type="entry name" value="Dipeptide-binding Protein, Domain 3"/>
    <property type="match status" value="1"/>
</dbReference>
<dbReference type="AlphaFoldDB" id="A0A369KCA9"/>